<dbReference type="PROSITE" id="PS00061">
    <property type="entry name" value="ADH_SHORT"/>
    <property type="match status" value="1"/>
</dbReference>
<evidence type="ECO:0000313" key="5">
    <source>
        <dbReference type="EMBL" id="KII84269.1"/>
    </source>
</evidence>
<dbReference type="PRINTS" id="PR00080">
    <property type="entry name" value="SDRFAMILY"/>
</dbReference>
<sequence length="287" mass="31101">MSTPRVWFITGSSSGFGRSLTELVLKNGDIAIATLRKPDALKDLSDKYPKERLLVLKLDVSKPAEIEHAFSDAEKAFGRIDVVFNNAAYGVLGEIEGTPEDVARAMFDVVFWGAANVSRAAVRFFREVNKPGVGGLLLQVSSMAAYDGLPGVGYYSASKAALQAFSEALSKELDPTWKIQVVVISPGGFETQGTKSSLVQTPPHPAYANPALPTTGFRAYIDSNPRLKGDANKATQAIFNLVTQRKKLPFDLPLGKDAIAGARAKNAKFENDVNDSVEWSENLEFED</sequence>
<dbReference type="Gene3D" id="3.40.50.720">
    <property type="entry name" value="NAD(P)-binding Rossmann-like Domain"/>
    <property type="match status" value="1"/>
</dbReference>
<proteinExistence type="inferred from homology"/>
<name>A0A0C9T4Q1_PLICR</name>
<evidence type="ECO:0000256" key="4">
    <source>
        <dbReference type="RuleBase" id="RU000363"/>
    </source>
</evidence>
<dbReference type="Pfam" id="PF00106">
    <property type="entry name" value="adh_short"/>
    <property type="match status" value="1"/>
</dbReference>
<dbReference type="OrthoDB" id="1274115at2759"/>
<dbReference type="InterPro" id="IPR020904">
    <property type="entry name" value="Sc_DH/Rdtase_CS"/>
</dbReference>
<protein>
    <recommendedName>
        <fullName evidence="7">NAD(P)-binding protein</fullName>
    </recommendedName>
</protein>
<dbReference type="PANTHER" id="PTHR43976:SF16">
    <property type="entry name" value="SHORT-CHAIN DEHYDROGENASE_REDUCTASE FAMILY PROTEIN"/>
    <property type="match status" value="1"/>
</dbReference>
<dbReference type="InterPro" id="IPR002347">
    <property type="entry name" value="SDR_fam"/>
</dbReference>
<dbReference type="PRINTS" id="PR00081">
    <property type="entry name" value="GDHRDH"/>
</dbReference>
<dbReference type="InterPro" id="IPR036291">
    <property type="entry name" value="NAD(P)-bd_dom_sf"/>
</dbReference>
<evidence type="ECO:0000256" key="3">
    <source>
        <dbReference type="ARBA" id="ARBA00023002"/>
    </source>
</evidence>
<comment type="similarity">
    <text evidence="1 4">Belongs to the short-chain dehydrogenases/reductases (SDR) family.</text>
</comment>
<dbReference type="AlphaFoldDB" id="A0A0C9T4Q1"/>
<evidence type="ECO:0008006" key="7">
    <source>
        <dbReference type="Google" id="ProtNLM"/>
    </source>
</evidence>
<accession>A0A0C9T4Q1</accession>
<keyword evidence="2" id="KW-0521">NADP</keyword>
<dbReference type="Proteomes" id="UP000053263">
    <property type="component" value="Unassembled WGS sequence"/>
</dbReference>
<dbReference type="PANTHER" id="PTHR43976">
    <property type="entry name" value="SHORT CHAIN DEHYDROGENASE"/>
    <property type="match status" value="1"/>
</dbReference>
<dbReference type="SUPFAM" id="SSF51735">
    <property type="entry name" value="NAD(P)-binding Rossmann-fold domains"/>
    <property type="match status" value="1"/>
</dbReference>
<gene>
    <name evidence="5" type="ORF">PLICRDRAFT_46126</name>
</gene>
<dbReference type="InterPro" id="IPR051911">
    <property type="entry name" value="SDR_oxidoreductase"/>
</dbReference>
<dbReference type="CDD" id="cd05374">
    <property type="entry name" value="17beta-HSD-like_SDR_c"/>
    <property type="match status" value="1"/>
</dbReference>
<evidence type="ECO:0000256" key="2">
    <source>
        <dbReference type="ARBA" id="ARBA00022857"/>
    </source>
</evidence>
<evidence type="ECO:0000256" key="1">
    <source>
        <dbReference type="ARBA" id="ARBA00006484"/>
    </source>
</evidence>
<dbReference type="EMBL" id="KN832571">
    <property type="protein sequence ID" value="KII84269.1"/>
    <property type="molecule type" value="Genomic_DNA"/>
</dbReference>
<keyword evidence="3" id="KW-0560">Oxidoreductase</keyword>
<evidence type="ECO:0000313" key="6">
    <source>
        <dbReference type="Proteomes" id="UP000053263"/>
    </source>
</evidence>
<reference evidence="5 6" key="1">
    <citation type="submission" date="2014-06" db="EMBL/GenBank/DDBJ databases">
        <title>Evolutionary Origins and Diversification of the Mycorrhizal Mutualists.</title>
        <authorList>
            <consortium name="DOE Joint Genome Institute"/>
            <consortium name="Mycorrhizal Genomics Consortium"/>
            <person name="Kohler A."/>
            <person name="Kuo A."/>
            <person name="Nagy L.G."/>
            <person name="Floudas D."/>
            <person name="Copeland A."/>
            <person name="Barry K.W."/>
            <person name="Cichocki N."/>
            <person name="Veneault-Fourrey C."/>
            <person name="LaButti K."/>
            <person name="Lindquist E.A."/>
            <person name="Lipzen A."/>
            <person name="Lundell T."/>
            <person name="Morin E."/>
            <person name="Murat C."/>
            <person name="Riley R."/>
            <person name="Ohm R."/>
            <person name="Sun H."/>
            <person name="Tunlid A."/>
            <person name="Henrissat B."/>
            <person name="Grigoriev I.V."/>
            <person name="Hibbett D.S."/>
            <person name="Martin F."/>
        </authorList>
    </citation>
    <scope>NUCLEOTIDE SEQUENCE [LARGE SCALE GENOMIC DNA]</scope>
    <source>
        <strain evidence="5 6">FD-325 SS-3</strain>
    </source>
</reference>
<organism evidence="5 6">
    <name type="scientific">Plicaturopsis crispa FD-325 SS-3</name>
    <dbReference type="NCBI Taxonomy" id="944288"/>
    <lineage>
        <taxon>Eukaryota</taxon>
        <taxon>Fungi</taxon>
        <taxon>Dikarya</taxon>
        <taxon>Basidiomycota</taxon>
        <taxon>Agaricomycotina</taxon>
        <taxon>Agaricomycetes</taxon>
        <taxon>Agaricomycetidae</taxon>
        <taxon>Amylocorticiales</taxon>
        <taxon>Amylocorticiaceae</taxon>
        <taxon>Plicatura</taxon>
        <taxon>Plicaturopsis crispa</taxon>
    </lineage>
</organism>
<dbReference type="GO" id="GO:0016491">
    <property type="term" value="F:oxidoreductase activity"/>
    <property type="evidence" value="ECO:0007669"/>
    <property type="project" value="UniProtKB-KW"/>
</dbReference>
<dbReference type="HOGENOM" id="CLU_010194_2_9_1"/>
<keyword evidence="6" id="KW-1185">Reference proteome</keyword>